<dbReference type="OrthoDB" id="9799572at2"/>
<keyword evidence="5" id="KW-0249">Electron transport</keyword>
<name>A0A5B8FHU3_9RHOB</name>
<evidence type="ECO:0000256" key="2">
    <source>
        <dbReference type="ARBA" id="ARBA00022448"/>
    </source>
</evidence>
<evidence type="ECO:0000313" key="9">
    <source>
        <dbReference type="Proteomes" id="UP000305888"/>
    </source>
</evidence>
<evidence type="ECO:0000313" key="8">
    <source>
        <dbReference type="EMBL" id="QDL92358.1"/>
    </source>
</evidence>
<dbReference type="InterPro" id="IPR006885">
    <property type="entry name" value="NADH_UbQ_FeS_4_mit-like"/>
</dbReference>
<proteinExistence type="predicted"/>
<dbReference type="Proteomes" id="UP000305888">
    <property type="component" value="Chromosome"/>
</dbReference>
<evidence type="ECO:0000256" key="6">
    <source>
        <dbReference type="ARBA" id="ARBA00023136"/>
    </source>
</evidence>
<keyword evidence="3" id="KW-0679">Respiratory chain</keyword>
<dbReference type="AlphaFoldDB" id="A0A5B8FHU3"/>
<reference evidence="8 9" key="1">
    <citation type="submission" date="2019-06" db="EMBL/GenBank/DDBJ databases">
        <title>Genome sequence of Rhodobacteraceae bacterium D4M1.</title>
        <authorList>
            <person name="Cao J."/>
        </authorList>
    </citation>
    <scope>NUCLEOTIDE SEQUENCE [LARGE SCALE GENOMIC DNA]</scope>
    <source>
        <strain evidence="8 9">D4M1</strain>
    </source>
</reference>
<organism evidence="8 9">
    <name type="scientific">Paroceanicella profunda</name>
    <dbReference type="NCBI Taxonomy" id="2579971"/>
    <lineage>
        <taxon>Bacteria</taxon>
        <taxon>Pseudomonadati</taxon>
        <taxon>Pseudomonadota</taxon>
        <taxon>Alphaproteobacteria</taxon>
        <taxon>Rhodobacterales</taxon>
        <taxon>Paracoccaceae</taxon>
        <taxon>Paroceanicella</taxon>
    </lineage>
</organism>
<protein>
    <submittedName>
        <fullName evidence="8">ETC complex I subunit</fullName>
    </submittedName>
</protein>
<keyword evidence="2" id="KW-0813">Transport</keyword>
<comment type="subcellular location">
    <subcellularLocation>
        <location evidence="1">Membrane</location>
    </subcellularLocation>
</comment>
<evidence type="ECO:0000256" key="1">
    <source>
        <dbReference type="ARBA" id="ARBA00004370"/>
    </source>
</evidence>
<dbReference type="PANTHER" id="PTHR12219:SF8">
    <property type="entry name" value="NADH DEHYDROGENASE [UBIQUINONE] IRON-SULFUR PROTEIN 4, MITOCHONDRIAL"/>
    <property type="match status" value="1"/>
</dbReference>
<accession>A0A5B8FHU3</accession>
<evidence type="ECO:0000256" key="3">
    <source>
        <dbReference type="ARBA" id="ARBA00022660"/>
    </source>
</evidence>
<keyword evidence="4" id="KW-0809">Transit peptide</keyword>
<sequence>MLARIFKPARNAMQSGMAKTRSWVLEFAPEDPKRVDPLMGWQGSGDMRSQVRMTFESREAAIDYAERKGIPFQVEDPKPRKPNVRPRGYGENFAHNRRGAWTH</sequence>
<dbReference type="Pfam" id="PF04800">
    <property type="entry name" value="NDUS4"/>
    <property type="match status" value="1"/>
</dbReference>
<dbReference type="InterPro" id="IPR038532">
    <property type="entry name" value="NDUFS4-like_sf"/>
</dbReference>
<evidence type="ECO:0000256" key="7">
    <source>
        <dbReference type="SAM" id="MobiDB-lite"/>
    </source>
</evidence>
<keyword evidence="6" id="KW-0472">Membrane</keyword>
<keyword evidence="9" id="KW-1185">Reference proteome</keyword>
<evidence type="ECO:0000256" key="5">
    <source>
        <dbReference type="ARBA" id="ARBA00022982"/>
    </source>
</evidence>
<dbReference type="EMBL" id="CP040818">
    <property type="protein sequence ID" value="QDL92358.1"/>
    <property type="molecule type" value="Genomic_DNA"/>
</dbReference>
<dbReference type="GO" id="GO:0022900">
    <property type="term" value="P:electron transport chain"/>
    <property type="evidence" value="ECO:0007669"/>
    <property type="project" value="InterPro"/>
</dbReference>
<dbReference type="RefSeq" id="WP_138573109.1">
    <property type="nucleotide sequence ID" value="NZ_CP040818.1"/>
</dbReference>
<dbReference type="Gene3D" id="3.30.160.190">
    <property type="entry name" value="atu1810 like domain"/>
    <property type="match status" value="1"/>
</dbReference>
<dbReference type="GO" id="GO:0016020">
    <property type="term" value="C:membrane"/>
    <property type="evidence" value="ECO:0007669"/>
    <property type="project" value="UniProtKB-SubCell"/>
</dbReference>
<evidence type="ECO:0000256" key="4">
    <source>
        <dbReference type="ARBA" id="ARBA00022946"/>
    </source>
</evidence>
<gene>
    <name evidence="8" type="ORF">FDP22_11575</name>
</gene>
<dbReference type="PANTHER" id="PTHR12219">
    <property type="entry name" value="NADH-UBIQUINONE OXIDOREDUCTASE"/>
    <property type="match status" value="1"/>
</dbReference>
<feature type="region of interest" description="Disordered" evidence="7">
    <location>
        <begin position="72"/>
        <end position="103"/>
    </location>
</feature>
<dbReference type="KEGG" id="ppru:FDP22_11575"/>